<feature type="domain" description="Glutamate synthase alpha subunit C-terminal" evidence="1">
    <location>
        <begin position="13"/>
        <end position="189"/>
    </location>
</feature>
<sequence>MTTVQAGLTYYKQLNEQIRAAQDSEITVENVIGQRYIGCGSTDRKITVHGTAGNGLGQYLNGSTIEVFGNAQEAVGDTMNAGEIVVHGNVGDACGYAMRGGKIYIKGDCGYRAGIHMKAYQQHFPVMVVGGKAGSFLGEYLAGGLILVLGIGQNGAYPVNNFCGTGMHGGKIVLRCDKAPTDLPRQVLVSEVSADDMTEFAPYIKEYAQLFGADAENLLSQKYFVLTPNPEAGYKQLYTFEA</sequence>
<dbReference type="PANTHER" id="PTHR39673:SF5">
    <property type="entry name" value="TUNGSTEN-CONTAINING FORMYLMETHANOFURAN DEHYDROGENASE 2 SUBUNIT C"/>
    <property type="match status" value="1"/>
</dbReference>
<organism evidence="2 3">
    <name type="scientific">Agathobaculum butyriciproducens</name>
    <dbReference type="NCBI Taxonomy" id="1628085"/>
    <lineage>
        <taxon>Bacteria</taxon>
        <taxon>Bacillati</taxon>
        <taxon>Bacillota</taxon>
        <taxon>Clostridia</taxon>
        <taxon>Eubacteriales</taxon>
        <taxon>Butyricicoccaceae</taxon>
        <taxon>Agathobaculum</taxon>
    </lineage>
</organism>
<gene>
    <name evidence="2" type="ORF">LKD22_02955</name>
</gene>
<dbReference type="Proteomes" id="UP001298753">
    <property type="component" value="Unassembled WGS sequence"/>
</dbReference>
<evidence type="ECO:0000313" key="2">
    <source>
        <dbReference type="EMBL" id="MCC2176097.1"/>
    </source>
</evidence>
<reference evidence="2 3" key="1">
    <citation type="submission" date="2021-10" db="EMBL/GenBank/DDBJ databases">
        <title>Anaerobic single-cell dispensing facilitates the cultivation of human gut bacteria.</title>
        <authorList>
            <person name="Afrizal A."/>
        </authorList>
    </citation>
    <scope>NUCLEOTIDE SEQUENCE [LARGE SCALE GENOMIC DNA]</scope>
    <source>
        <strain evidence="2 3">CLA-AA-H270</strain>
    </source>
</reference>
<evidence type="ECO:0000259" key="1">
    <source>
        <dbReference type="Pfam" id="PF01493"/>
    </source>
</evidence>
<accession>A0AAW4VT63</accession>
<dbReference type="PANTHER" id="PTHR39673">
    <property type="entry name" value="TUNGSTEN FORMYLMETHANOFURAN DEHYDROGENASE, SUBUNIT C (FWDC)"/>
    <property type="match status" value="1"/>
</dbReference>
<dbReference type="EMBL" id="JAJEPX010000005">
    <property type="protein sequence ID" value="MCC2176097.1"/>
    <property type="molecule type" value="Genomic_DNA"/>
</dbReference>
<dbReference type="InterPro" id="IPR002489">
    <property type="entry name" value="Glu_synth_asu_C"/>
</dbReference>
<proteinExistence type="predicted"/>
<keyword evidence="3" id="KW-1185">Reference proteome</keyword>
<comment type="caution">
    <text evidence="2">The sequence shown here is derived from an EMBL/GenBank/DDBJ whole genome shotgun (WGS) entry which is preliminary data.</text>
</comment>
<evidence type="ECO:0000313" key="3">
    <source>
        <dbReference type="Proteomes" id="UP001298753"/>
    </source>
</evidence>
<dbReference type="RefSeq" id="WP_227600191.1">
    <property type="nucleotide sequence ID" value="NZ_DBGBDM010000046.1"/>
</dbReference>
<dbReference type="AlphaFoldDB" id="A0AAW4VT63"/>
<dbReference type="Pfam" id="PF01493">
    <property type="entry name" value="GXGXG"/>
    <property type="match status" value="1"/>
</dbReference>
<dbReference type="GeneID" id="98660931"/>
<dbReference type="SUPFAM" id="SSF69336">
    <property type="entry name" value="Alpha subunit of glutamate synthase, C-terminal domain"/>
    <property type="match status" value="1"/>
</dbReference>
<dbReference type="GO" id="GO:0016491">
    <property type="term" value="F:oxidoreductase activity"/>
    <property type="evidence" value="ECO:0007669"/>
    <property type="project" value="InterPro"/>
</dbReference>
<dbReference type="InterPro" id="IPR036485">
    <property type="entry name" value="Glu_synth_asu_C_sf"/>
</dbReference>
<protein>
    <submittedName>
        <fullName evidence="2">Glutamate synthase</fullName>
    </submittedName>
</protein>
<name>A0AAW4VT63_9FIRM</name>
<dbReference type="Gene3D" id="2.160.20.60">
    <property type="entry name" value="Glutamate synthase, alpha subunit, C-terminal domain"/>
    <property type="match status" value="1"/>
</dbReference>